<organism evidence="1">
    <name type="scientific">Anguilla anguilla</name>
    <name type="common">European freshwater eel</name>
    <name type="synonym">Muraena anguilla</name>
    <dbReference type="NCBI Taxonomy" id="7936"/>
    <lineage>
        <taxon>Eukaryota</taxon>
        <taxon>Metazoa</taxon>
        <taxon>Chordata</taxon>
        <taxon>Craniata</taxon>
        <taxon>Vertebrata</taxon>
        <taxon>Euteleostomi</taxon>
        <taxon>Actinopterygii</taxon>
        <taxon>Neopterygii</taxon>
        <taxon>Teleostei</taxon>
        <taxon>Anguilliformes</taxon>
        <taxon>Anguillidae</taxon>
        <taxon>Anguilla</taxon>
    </lineage>
</organism>
<reference evidence="1" key="1">
    <citation type="submission" date="2014-11" db="EMBL/GenBank/DDBJ databases">
        <authorList>
            <person name="Amaro Gonzalez C."/>
        </authorList>
    </citation>
    <scope>NUCLEOTIDE SEQUENCE</scope>
</reference>
<reference evidence="1" key="2">
    <citation type="journal article" date="2015" name="Fish Shellfish Immunol.">
        <title>Early steps in the European eel (Anguilla anguilla)-Vibrio vulnificus interaction in the gills: Role of the RtxA13 toxin.</title>
        <authorList>
            <person name="Callol A."/>
            <person name="Pajuelo D."/>
            <person name="Ebbesson L."/>
            <person name="Teles M."/>
            <person name="MacKenzie S."/>
            <person name="Amaro C."/>
        </authorList>
    </citation>
    <scope>NUCLEOTIDE SEQUENCE</scope>
</reference>
<dbReference type="EMBL" id="GBXM01037918">
    <property type="protein sequence ID" value="JAH70659.1"/>
    <property type="molecule type" value="Transcribed_RNA"/>
</dbReference>
<protein>
    <submittedName>
        <fullName evidence="1">Uncharacterized protein</fullName>
    </submittedName>
</protein>
<evidence type="ECO:0000313" key="1">
    <source>
        <dbReference type="EMBL" id="JAH70659.1"/>
    </source>
</evidence>
<name>A0A0E9UXP8_ANGAN</name>
<sequence>MRTPSGKLTTGFWGGLFSYCSFSLISPVTHL</sequence>
<proteinExistence type="predicted"/>
<accession>A0A0E9UXP8</accession>
<dbReference type="AlphaFoldDB" id="A0A0E9UXP8"/>